<comment type="caution">
    <text evidence="2">The sequence shown here is derived from an EMBL/GenBank/DDBJ whole genome shotgun (WGS) entry which is preliminary data.</text>
</comment>
<evidence type="ECO:0000313" key="2">
    <source>
        <dbReference type="EMBL" id="GMT09789.1"/>
    </source>
</evidence>
<dbReference type="Proteomes" id="UP001432322">
    <property type="component" value="Unassembled WGS sequence"/>
</dbReference>
<protein>
    <submittedName>
        <fullName evidence="2">Uncharacterized protein</fullName>
    </submittedName>
</protein>
<evidence type="ECO:0000313" key="3">
    <source>
        <dbReference type="Proteomes" id="UP001432322"/>
    </source>
</evidence>
<keyword evidence="3" id="KW-1185">Reference proteome</keyword>
<sequence>SVDSLPFDTMILLLFLLACALGQVDADAMRMMQVGGSINCLDGNGESRPLTVGSAQLMEEDMWPNPDDLISHADLSDRGAFYLKGYDPEMWGHPEYYLQFTLPCPPPAYCVDRVWKYECGGQDSVAFSYFLDL</sequence>
<feature type="non-terminal residue" evidence="2">
    <location>
        <position position="133"/>
    </location>
</feature>
<name>A0AAV5UVN4_9BILA</name>
<gene>
    <name evidence="2" type="ORF">PFISCL1PPCAC_1086</name>
</gene>
<organism evidence="2 3">
    <name type="scientific">Pristionchus fissidentatus</name>
    <dbReference type="NCBI Taxonomy" id="1538716"/>
    <lineage>
        <taxon>Eukaryota</taxon>
        <taxon>Metazoa</taxon>
        <taxon>Ecdysozoa</taxon>
        <taxon>Nematoda</taxon>
        <taxon>Chromadorea</taxon>
        <taxon>Rhabditida</taxon>
        <taxon>Rhabditina</taxon>
        <taxon>Diplogasteromorpha</taxon>
        <taxon>Diplogasteroidea</taxon>
        <taxon>Neodiplogasteridae</taxon>
        <taxon>Pristionchus</taxon>
    </lineage>
</organism>
<dbReference type="AlphaFoldDB" id="A0AAV5UVN4"/>
<dbReference type="EMBL" id="BTSY01000001">
    <property type="protein sequence ID" value="GMT09789.1"/>
    <property type="molecule type" value="Genomic_DNA"/>
</dbReference>
<reference evidence="2" key="1">
    <citation type="submission" date="2023-10" db="EMBL/GenBank/DDBJ databases">
        <title>Genome assembly of Pristionchus species.</title>
        <authorList>
            <person name="Yoshida K."/>
            <person name="Sommer R.J."/>
        </authorList>
    </citation>
    <scope>NUCLEOTIDE SEQUENCE</scope>
    <source>
        <strain evidence="2">RS5133</strain>
    </source>
</reference>
<feature type="chain" id="PRO_5043842903" evidence="1">
    <location>
        <begin position="27"/>
        <end position="133"/>
    </location>
</feature>
<dbReference type="InterPro" id="IPR038479">
    <property type="entry name" value="Transthyretin-like_sf"/>
</dbReference>
<evidence type="ECO:0000256" key="1">
    <source>
        <dbReference type="SAM" id="SignalP"/>
    </source>
</evidence>
<feature type="non-terminal residue" evidence="2">
    <location>
        <position position="1"/>
    </location>
</feature>
<accession>A0AAV5UVN4</accession>
<feature type="signal peptide" evidence="1">
    <location>
        <begin position="1"/>
        <end position="26"/>
    </location>
</feature>
<dbReference type="Gene3D" id="2.60.40.3330">
    <property type="match status" value="1"/>
</dbReference>
<keyword evidence="1" id="KW-0732">Signal</keyword>
<proteinExistence type="predicted"/>